<dbReference type="AlphaFoldDB" id="A0A151NC75"/>
<evidence type="ECO:0000313" key="3">
    <source>
        <dbReference type="Proteomes" id="UP000050525"/>
    </source>
</evidence>
<proteinExistence type="predicted"/>
<evidence type="ECO:0000256" key="1">
    <source>
        <dbReference type="SAM" id="MobiDB-lite"/>
    </source>
</evidence>
<feature type="region of interest" description="Disordered" evidence="1">
    <location>
        <begin position="40"/>
        <end position="82"/>
    </location>
</feature>
<gene>
    <name evidence="2" type="ORF">Y1Q_0016615</name>
</gene>
<protein>
    <submittedName>
        <fullName evidence="2">Uncharacterized protein</fullName>
    </submittedName>
</protein>
<dbReference type="EMBL" id="AKHW03003489">
    <property type="protein sequence ID" value="KYO34416.1"/>
    <property type="molecule type" value="Genomic_DNA"/>
</dbReference>
<name>A0A151NC75_ALLMI</name>
<evidence type="ECO:0000313" key="2">
    <source>
        <dbReference type="EMBL" id="KYO34416.1"/>
    </source>
</evidence>
<comment type="caution">
    <text evidence="2">The sequence shown here is derived from an EMBL/GenBank/DDBJ whole genome shotgun (WGS) entry which is preliminary data.</text>
</comment>
<keyword evidence="3" id="KW-1185">Reference proteome</keyword>
<reference evidence="2 3" key="1">
    <citation type="journal article" date="2012" name="Genome Biol.">
        <title>Sequencing three crocodilian genomes to illuminate the evolution of archosaurs and amniotes.</title>
        <authorList>
            <person name="St John J.A."/>
            <person name="Braun E.L."/>
            <person name="Isberg S.R."/>
            <person name="Miles L.G."/>
            <person name="Chong A.Y."/>
            <person name="Gongora J."/>
            <person name="Dalzell P."/>
            <person name="Moran C."/>
            <person name="Bed'hom B."/>
            <person name="Abzhanov A."/>
            <person name="Burgess S.C."/>
            <person name="Cooksey A.M."/>
            <person name="Castoe T.A."/>
            <person name="Crawford N.G."/>
            <person name="Densmore L.D."/>
            <person name="Drew J.C."/>
            <person name="Edwards S.V."/>
            <person name="Faircloth B.C."/>
            <person name="Fujita M.K."/>
            <person name="Greenwold M.J."/>
            <person name="Hoffmann F.G."/>
            <person name="Howard J.M."/>
            <person name="Iguchi T."/>
            <person name="Janes D.E."/>
            <person name="Khan S.Y."/>
            <person name="Kohno S."/>
            <person name="de Koning A.J."/>
            <person name="Lance S.L."/>
            <person name="McCarthy F.M."/>
            <person name="McCormack J.E."/>
            <person name="Merchant M.E."/>
            <person name="Peterson D.G."/>
            <person name="Pollock D.D."/>
            <person name="Pourmand N."/>
            <person name="Raney B.J."/>
            <person name="Roessler K.A."/>
            <person name="Sanford J.R."/>
            <person name="Sawyer R.H."/>
            <person name="Schmidt C.J."/>
            <person name="Triplett E.W."/>
            <person name="Tuberville T.D."/>
            <person name="Venegas-Anaya M."/>
            <person name="Howard J.T."/>
            <person name="Jarvis E.D."/>
            <person name="Guillette L.J.Jr."/>
            <person name="Glenn T.C."/>
            <person name="Green R.E."/>
            <person name="Ray D.A."/>
        </authorList>
    </citation>
    <scope>NUCLEOTIDE SEQUENCE [LARGE SCALE GENOMIC DNA]</scope>
    <source>
        <strain evidence="2">KSC_2009_1</strain>
    </source>
</reference>
<dbReference type="Proteomes" id="UP000050525">
    <property type="component" value="Unassembled WGS sequence"/>
</dbReference>
<sequence length="82" mass="9065">MKVIPYRPGKEVEEEQEGEDLMLLEEEALTDNILHLLGQGKVGKSPKGSGPQTTLDSQHSAFTAVIPHEPRSPQWRHSAHGL</sequence>
<accession>A0A151NC75</accession>
<feature type="compositionally biased region" description="Low complexity" evidence="1">
    <location>
        <begin position="40"/>
        <end position="52"/>
    </location>
</feature>
<organism evidence="2 3">
    <name type="scientific">Alligator mississippiensis</name>
    <name type="common">American alligator</name>
    <dbReference type="NCBI Taxonomy" id="8496"/>
    <lineage>
        <taxon>Eukaryota</taxon>
        <taxon>Metazoa</taxon>
        <taxon>Chordata</taxon>
        <taxon>Craniata</taxon>
        <taxon>Vertebrata</taxon>
        <taxon>Euteleostomi</taxon>
        <taxon>Archelosauria</taxon>
        <taxon>Archosauria</taxon>
        <taxon>Crocodylia</taxon>
        <taxon>Alligatoridae</taxon>
        <taxon>Alligatorinae</taxon>
        <taxon>Alligator</taxon>
    </lineage>
</organism>